<protein>
    <submittedName>
        <fullName evidence="1">Noncanonical pyrimidine nucleotidase, YjjG family</fullName>
    </submittedName>
</protein>
<dbReference type="GO" id="GO:0008253">
    <property type="term" value="F:5'-nucleotidase activity"/>
    <property type="evidence" value="ECO:0007669"/>
    <property type="project" value="InterPro"/>
</dbReference>
<gene>
    <name evidence="1" type="ORF">EG240_07680</name>
</gene>
<dbReference type="Pfam" id="PF13419">
    <property type="entry name" value="HAD_2"/>
    <property type="match status" value="1"/>
</dbReference>
<sequence length="229" mass="26895">MTDFKNITDIFFDLDHTIYDFDKNAELTFNQVFNDLNLDVPSNFMEHFKPINDYYWDLLAKKEITAEYLRFARLNDTFQQINFQVSDETINEIASRFIENLTNYNHVFEGAYEILDYLKDKYRLHIITNGPDKVQELKLKNSNLNQYFCTVTNSELAGAKKPDARIFKYALNLANVKPEHSLMIGDNLDADIKGALNIGMQVVWFDEYRTNQLQSFTTINKLNELKKIL</sequence>
<dbReference type="SFLD" id="SFLDS00003">
    <property type="entry name" value="Haloacid_Dehalogenase"/>
    <property type="match status" value="1"/>
</dbReference>
<dbReference type="InterPro" id="IPR036412">
    <property type="entry name" value="HAD-like_sf"/>
</dbReference>
<dbReference type="NCBIfam" id="TIGR02254">
    <property type="entry name" value="YjjG_YfnB"/>
    <property type="match status" value="1"/>
</dbReference>
<reference evidence="1 2" key="1">
    <citation type="submission" date="2018-11" db="EMBL/GenBank/DDBJ databases">
        <title>Flavobacterium sp. nov., YIM 102701-2 draft genome.</title>
        <authorList>
            <person name="Li G."/>
            <person name="Jiang Y."/>
        </authorList>
    </citation>
    <scope>NUCLEOTIDE SEQUENCE [LARGE SCALE GENOMIC DNA]</scope>
    <source>
        <strain evidence="1 2">YIM 102701-2</strain>
    </source>
</reference>
<dbReference type="Proteomes" id="UP000275719">
    <property type="component" value="Unassembled WGS sequence"/>
</dbReference>
<dbReference type="AlphaFoldDB" id="A0A3P3W9A2"/>
<dbReference type="EMBL" id="RQVQ01000014">
    <property type="protein sequence ID" value="RRJ90897.1"/>
    <property type="molecule type" value="Genomic_DNA"/>
</dbReference>
<dbReference type="InterPro" id="IPR011951">
    <property type="entry name" value="HAD-SF_hydro_IA_YjjG/PynA"/>
</dbReference>
<dbReference type="NCBIfam" id="TIGR01509">
    <property type="entry name" value="HAD-SF-IA-v3"/>
    <property type="match status" value="1"/>
</dbReference>
<dbReference type="OrthoDB" id="9802350at2"/>
<comment type="caution">
    <text evidence="1">The sequence shown here is derived from an EMBL/GenBank/DDBJ whole genome shotgun (WGS) entry which is preliminary data.</text>
</comment>
<dbReference type="PANTHER" id="PTHR47478:SF1">
    <property type="entry name" value="PYRIMIDINE 5'-NUCLEOTIDASE YJJG"/>
    <property type="match status" value="1"/>
</dbReference>
<dbReference type="InterPro" id="IPR052550">
    <property type="entry name" value="Pyrimidine_5'-ntase_YjjG"/>
</dbReference>
<dbReference type="SFLD" id="SFLDG01129">
    <property type="entry name" value="C1.5:_HAD__Beta-PGM__Phosphata"/>
    <property type="match status" value="1"/>
</dbReference>
<dbReference type="SUPFAM" id="SSF56784">
    <property type="entry name" value="HAD-like"/>
    <property type="match status" value="1"/>
</dbReference>
<dbReference type="RefSeq" id="WP_125018811.1">
    <property type="nucleotide sequence ID" value="NZ_RQVQ01000014.1"/>
</dbReference>
<keyword evidence="2" id="KW-1185">Reference proteome</keyword>
<dbReference type="PANTHER" id="PTHR47478">
    <property type="match status" value="1"/>
</dbReference>
<dbReference type="Gene3D" id="3.40.50.1000">
    <property type="entry name" value="HAD superfamily/HAD-like"/>
    <property type="match status" value="1"/>
</dbReference>
<evidence type="ECO:0000313" key="2">
    <source>
        <dbReference type="Proteomes" id="UP000275719"/>
    </source>
</evidence>
<accession>A0A3P3W9A2</accession>
<dbReference type="InterPro" id="IPR023214">
    <property type="entry name" value="HAD_sf"/>
</dbReference>
<dbReference type="NCBIfam" id="TIGR01549">
    <property type="entry name" value="HAD-SF-IA-v1"/>
    <property type="match status" value="1"/>
</dbReference>
<dbReference type="InterPro" id="IPR023198">
    <property type="entry name" value="PGP-like_dom2"/>
</dbReference>
<proteinExistence type="predicted"/>
<name>A0A3P3W9A2_9FLAO</name>
<dbReference type="InterPro" id="IPR041492">
    <property type="entry name" value="HAD_2"/>
</dbReference>
<organism evidence="1 2">
    <name type="scientific">Paenimyroides tangerinum</name>
    <dbReference type="NCBI Taxonomy" id="2488728"/>
    <lineage>
        <taxon>Bacteria</taxon>
        <taxon>Pseudomonadati</taxon>
        <taxon>Bacteroidota</taxon>
        <taxon>Flavobacteriia</taxon>
        <taxon>Flavobacteriales</taxon>
        <taxon>Flavobacteriaceae</taxon>
        <taxon>Paenimyroides</taxon>
    </lineage>
</organism>
<dbReference type="SFLD" id="SFLDG01135">
    <property type="entry name" value="C1.5.6:_HAD__Beta-PGM__Phospha"/>
    <property type="match status" value="1"/>
</dbReference>
<dbReference type="Gene3D" id="1.10.150.240">
    <property type="entry name" value="Putative phosphatase, domain 2"/>
    <property type="match status" value="1"/>
</dbReference>
<evidence type="ECO:0000313" key="1">
    <source>
        <dbReference type="EMBL" id="RRJ90897.1"/>
    </source>
</evidence>
<dbReference type="InterPro" id="IPR006439">
    <property type="entry name" value="HAD-SF_hydro_IA"/>
</dbReference>